<dbReference type="InterPro" id="IPR003593">
    <property type="entry name" value="AAA+_ATPase"/>
</dbReference>
<dbReference type="WBParaSite" id="maker-uti_cns_0001088-snap-gene-0.7-mRNA-1">
    <property type="protein sequence ID" value="maker-uti_cns_0001088-snap-gene-0.7-mRNA-1"/>
    <property type="gene ID" value="maker-uti_cns_0001088-snap-gene-0.7"/>
</dbReference>
<comment type="subcellular location">
    <subcellularLocation>
        <location evidence="1">Membrane</location>
        <topology evidence="1">Multi-pass membrane protein</topology>
    </subcellularLocation>
</comment>
<keyword evidence="6" id="KW-0547">Nucleotide-binding</keyword>
<dbReference type="InterPro" id="IPR013525">
    <property type="entry name" value="ABC2_TM"/>
</dbReference>
<dbReference type="CDD" id="cd03263">
    <property type="entry name" value="ABC_subfamily_A"/>
    <property type="match status" value="2"/>
</dbReference>
<feature type="transmembrane region" description="Helical" evidence="10">
    <location>
        <begin position="1050"/>
        <end position="1071"/>
    </location>
</feature>
<protein>
    <submittedName>
        <fullName evidence="13">ABC transporter domain-containing protein</fullName>
    </submittedName>
</protein>
<dbReference type="PROSITE" id="PS00211">
    <property type="entry name" value="ABC_TRANSPORTER_1"/>
    <property type="match status" value="1"/>
</dbReference>
<feature type="transmembrane region" description="Helical" evidence="10">
    <location>
        <begin position="263"/>
        <end position="283"/>
    </location>
</feature>
<evidence type="ECO:0000256" key="9">
    <source>
        <dbReference type="ARBA" id="ARBA00023136"/>
    </source>
</evidence>
<dbReference type="GO" id="GO:0016887">
    <property type="term" value="F:ATP hydrolysis activity"/>
    <property type="evidence" value="ECO:0007669"/>
    <property type="project" value="InterPro"/>
</dbReference>
<feature type="transmembrane region" description="Helical" evidence="10">
    <location>
        <begin position="332"/>
        <end position="353"/>
    </location>
</feature>
<keyword evidence="8 10" id="KW-1133">Transmembrane helix</keyword>
<evidence type="ECO:0000259" key="11">
    <source>
        <dbReference type="PROSITE" id="PS50893"/>
    </source>
</evidence>
<dbReference type="Pfam" id="PF00005">
    <property type="entry name" value="ABC_tran"/>
    <property type="match status" value="2"/>
</dbReference>
<feature type="transmembrane region" description="Helical" evidence="10">
    <location>
        <begin position="303"/>
        <end position="325"/>
    </location>
</feature>
<keyword evidence="3" id="KW-0813">Transport</keyword>
<evidence type="ECO:0000256" key="3">
    <source>
        <dbReference type="ARBA" id="ARBA00022448"/>
    </source>
</evidence>
<feature type="transmembrane region" description="Helical" evidence="10">
    <location>
        <begin position="1106"/>
        <end position="1124"/>
    </location>
</feature>
<comment type="similarity">
    <text evidence="2">Belongs to the ABC transporter superfamily. ABCA family.</text>
</comment>
<dbReference type="InterPro" id="IPR003439">
    <property type="entry name" value="ABC_transporter-like_ATP-bd"/>
</dbReference>
<dbReference type="InterPro" id="IPR026082">
    <property type="entry name" value="ABCA"/>
</dbReference>
<feature type="transmembrane region" description="Helical" evidence="10">
    <location>
        <begin position="1131"/>
        <end position="1155"/>
    </location>
</feature>
<dbReference type="GO" id="GO:0005319">
    <property type="term" value="F:lipid transporter activity"/>
    <property type="evidence" value="ECO:0007669"/>
    <property type="project" value="TreeGrafter"/>
</dbReference>
<evidence type="ECO:0000256" key="2">
    <source>
        <dbReference type="ARBA" id="ARBA00008869"/>
    </source>
</evidence>
<feature type="transmembrane region" description="Helical" evidence="10">
    <location>
        <begin position="390"/>
        <end position="414"/>
    </location>
</feature>
<name>A0A1I8G836_9PLAT</name>
<dbReference type="Proteomes" id="UP000095280">
    <property type="component" value="Unplaced"/>
</dbReference>
<evidence type="ECO:0000256" key="10">
    <source>
        <dbReference type="SAM" id="Phobius"/>
    </source>
</evidence>
<organism evidence="12 13">
    <name type="scientific">Macrostomum lignano</name>
    <dbReference type="NCBI Taxonomy" id="282301"/>
    <lineage>
        <taxon>Eukaryota</taxon>
        <taxon>Metazoa</taxon>
        <taxon>Spiralia</taxon>
        <taxon>Lophotrochozoa</taxon>
        <taxon>Platyhelminthes</taxon>
        <taxon>Rhabditophora</taxon>
        <taxon>Macrostomorpha</taxon>
        <taxon>Macrostomida</taxon>
        <taxon>Macrostomidae</taxon>
        <taxon>Macrostomum</taxon>
    </lineage>
</organism>
<keyword evidence="12" id="KW-1185">Reference proteome</keyword>
<evidence type="ECO:0000256" key="5">
    <source>
        <dbReference type="ARBA" id="ARBA00022737"/>
    </source>
</evidence>
<keyword evidence="4 10" id="KW-0812">Transmembrane</keyword>
<evidence type="ECO:0000256" key="4">
    <source>
        <dbReference type="ARBA" id="ARBA00022692"/>
    </source>
</evidence>
<dbReference type="PANTHER" id="PTHR19229">
    <property type="entry name" value="ATP-BINDING CASSETTE TRANSPORTER SUBFAMILY A ABCA"/>
    <property type="match status" value="1"/>
</dbReference>
<feature type="domain" description="ABC transporter" evidence="11">
    <location>
        <begin position="1312"/>
        <end position="1546"/>
    </location>
</feature>
<evidence type="ECO:0000256" key="8">
    <source>
        <dbReference type="ARBA" id="ARBA00022989"/>
    </source>
</evidence>
<feature type="transmembrane region" description="Helical" evidence="10">
    <location>
        <begin position="864"/>
        <end position="884"/>
    </location>
</feature>
<evidence type="ECO:0000256" key="7">
    <source>
        <dbReference type="ARBA" id="ARBA00022840"/>
    </source>
</evidence>
<proteinExistence type="inferred from homology"/>
<sequence length="1663" mass="183991">MVCPPIMLAKRQFRYFLRIYFLRLKGAKFLWLLPLIACLLSNNFIYVPLAQLIGFYGKKFVDIKQAHNFASDNEVLTQTDRYIGEVAAMDAVLRELGTRSSDPSLLFKQCQSPEDCNAQHFNRLYSNSPGGYVSQVDFKPNDPLIVCLLETGAEIYCPFLGYLASIGRTKDPHTKLRFKAIRMFRAVGQHQRDSHHSSSEGRTMCHLERNFADILPVLTAGQSFLSVGMMHFYFLVATLSCIYDLKGNGLLQLLVQKGLSVRAYWLVICLVAAVEVLFGATVFTVSLAAQCPNFYQSAALAKVFGHCALQFLCIAAACLLVSVTVGRYGKAGLALGLIAVLGMIINLINSVLLSDQKAARTALLLLHPPGQLGDVVQTILLTDSSKVPPAGYATLAFASPAIHTICYICLALYLDFVLASGNGLCLSAGYILQSDFWCRSKSDGSLGEVPELTTPLANIEPIKEDLRPVVTMSNMSKSLPTGCYGINHRENEERNLILDNISVTIYESQITAIIGHNGAGKSTLLKIISGEERPTSGWVCIDGWHTDSSVTPLRLRGQLGICSQRNCLSNSLTVRQTIDLTLISCGMYPDQETEELDDILELLRLRVKLMSSVGTLSGGQKRKLSIALALLGNPRVVILDEPTNGVDPVSRRRIWKLLQERKHGCAILLSTQFMDEADTLADRKILLSAGSIICCGSSLFLKNVFDSGFIFEVSVKSPELIPTLLKRIADEFRTIRLKKQFRNNLELQVSANELELLPTFAAFLEKRVDLIAAYGLAQPTLADIFIRLKDFDPKQILKLFETKTVSLLASETNQAESLSSIVNQPKGNALDTLEARVLAPSVTKRFNAILTINVRRIYRTRAKLCLRLIVPVLLLVCVAAAAIVESVTRDRNQQSRRVLHYRNMQFNKGVCVFDSPSSKNKKEPTADDCAKLFNAKSSSGFKVLSKVQVTGIDGFLEQDDVIDMMKQYCDGSTEEKVCPVFHTDVWSTSVPNAKREASIGLYSVSPIYNSTVIAATIMSAYSSVMNYFAGSSGGSKAQIRVEAVDDFKKTFLPLFGAFVQIIILSVLPATFMEDTVEDKEACVRSQLSSIGVSSAHYWATTFVVHWIQYAIIYIVSVILLVSILPHNFLNLFYTTGVFIPTLFFGLTNNLLFSYIVSSFLSNIQQFARISCLFFSLCVSASLLAVQLNSVAGMIMIYLLPPFASVALTFYGTKVYYFTNAYYWIDGEQAAPEGSSIYFAHMHVYNSLIAMVCHTGLLVILLVASENRHLALHRCQNLCQRSDETSYPQGEDPGVDEEIQRIEEHRHNQANLLEVRHIGKTYHPGRVKAVRDVTFGVTRGEIFGLLGPNGAGKTTTMSVIVGDQKPSRGECEIRAGEQWLKSCSAARLGAIGYCPQHNPLFPCITVAEHLFFYAKILGVHEGLAEKDVRTLLQGLDLESQADSCVSSLSEGAKRRTCLAIALLGNPSIVVIDEASTGVDPEGKRFIWSVIRSMANNKRALVITTHSMEEAEALCNRVGIMNHGLMVGLGSVAQLVSLYGEYYTLDIQIQSHLGEQPKAVRARKERAIKAILLHFHGSKVIEQFTTNVALSVPSESIPRLSVALSWLVTNREPLQLKYFSFYQLSLDQVFEYLLKSHDDQIQKQNRLSVFSVTTQLSEFDNSAFV</sequence>
<dbReference type="FunFam" id="3.40.50.300:FF:000335">
    <property type="entry name" value="ATP binding cassette subfamily A member 5"/>
    <property type="match status" value="1"/>
</dbReference>
<feature type="transmembrane region" description="Helical" evidence="10">
    <location>
        <begin position="224"/>
        <end position="243"/>
    </location>
</feature>
<keyword evidence="5" id="KW-0677">Repeat</keyword>
<evidence type="ECO:0000256" key="1">
    <source>
        <dbReference type="ARBA" id="ARBA00004141"/>
    </source>
</evidence>
<feature type="transmembrane region" description="Helical" evidence="10">
    <location>
        <begin position="1167"/>
        <end position="1187"/>
    </location>
</feature>
<evidence type="ECO:0000313" key="13">
    <source>
        <dbReference type="WBParaSite" id="maker-uti_cns_0001088-snap-gene-0.7-mRNA-1"/>
    </source>
</evidence>
<dbReference type="SMART" id="SM00382">
    <property type="entry name" value="AAA"/>
    <property type="match status" value="2"/>
</dbReference>
<keyword evidence="7" id="KW-0067">ATP-binding</keyword>
<dbReference type="GO" id="GO:0005524">
    <property type="term" value="F:ATP binding"/>
    <property type="evidence" value="ECO:0007669"/>
    <property type="project" value="UniProtKB-KW"/>
</dbReference>
<evidence type="ECO:0000313" key="12">
    <source>
        <dbReference type="Proteomes" id="UP000095280"/>
    </source>
</evidence>
<dbReference type="Pfam" id="PF12698">
    <property type="entry name" value="ABC2_membrane_3"/>
    <property type="match status" value="1"/>
</dbReference>
<evidence type="ECO:0000256" key="6">
    <source>
        <dbReference type="ARBA" id="ARBA00022741"/>
    </source>
</evidence>
<dbReference type="InterPro" id="IPR017871">
    <property type="entry name" value="ABC_transporter-like_CS"/>
</dbReference>
<keyword evidence="9 10" id="KW-0472">Membrane</keyword>
<dbReference type="GO" id="GO:0016020">
    <property type="term" value="C:membrane"/>
    <property type="evidence" value="ECO:0007669"/>
    <property type="project" value="UniProtKB-SubCell"/>
</dbReference>
<accession>A0A1I8G836</accession>
<feature type="transmembrane region" description="Helical" evidence="10">
    <location>
        <begin position="1194"/>
        <end position="1212"/>
    </location>
</feature>
<feature type="transmembrane region" description="Helical" evidence="10">
    <location>
        <begin position="1007"/>
        <end position="1029"/>
    </location>
</feature>
<dbReference type="PANTHER" id="PTHR19229:SF36">
    <property type="entry name" value="ATP-BINDING CASSETTE SUB-FAMILY A MEMBER 2"/>
    <property type="match status" value="1"/>
</dbReference>
<feature type="transmembrane region" description="Helical" evidence="10">
    <location>
        <begin position="1243"/>
        <end position="1263"/>
    </location>
</feature>
<reference evidence="13" key="1">
    <citation type="submission" date="2016-11" db="UniProtKB">
        <authorList>
            <consortium name="WormBaseParasite"/>
        </authorList>
    </citation>
    <scope>IDENTIFICATION</scope>
</reference>
<feature type="domain" description="ABC transporter" evidence="11">
    <location>
        <begin position="470"/>
        <end position="714"/>
    </location>
</feature>
<dbReference type="Gene3D" id="3.40.50.300">
    <property type="entry name" value="P-loop containing nucleotide triphosphate hydrolases"/>
    <property type="match status" value="2"/>
</dbReference>
<dbReference type="PROSITE" id="PS50893">
    <property type="entry name" value="ABC_TRANSPORTER_2"/>
    <property type="match status" value="2"/>
</dbReference>
<dbReference type="SUPFAM" id="SSF52540">
    <property type="entry name" value="P-loop containing nucleoside triphosphate hydrolases"/>
    <property type="match status" value="2"/>
</dbReference>
<dbReference type="InterPro" id="IPR027417">
    <property type="entry name" value="P-loop_NTPase"/>
</dbReference>
<dbReference type="GO" id="GO:0140359">
    <property type="term" value="F:ABC-type transporter activity"/>
    <property type="evidence" value="ECO:0007669"/>
    <property type="project" value="InterPro"/>
</dbReference>